<comment type="subcellular location">
    <subcellularLocation>
        <location evidence="1">Cytoplasm</location>
    </subcellularLocation>
</comment>
<evidence type="ECO:0000256" key="5">
    <source>
        <dbReference type="ARBA" id="ARBA00022490"/>
    </source>
</evidence>
<evidence type="ECO:0000256" key="7">
    <source>
        <dbReference type="ARBA" id="ARBA00022679"/>
    </source>
</evidence>
<evidence type="ECO:0000256" key="11">
    <source>
        <dbReference type="ARBA" id="ARBA00031350"/>
    </source>
</evidence>
<dbReference type="RefSeq" id="WP_065959618.1">
    <property type="nucleotide sequence ID" value="NZ_ASQP01000495.1"/>
</dbReference>
<dbReference type="PANTHER" id="PTHR11579">
    <property type="entry name" value="PROTEIN-L-ISOASPARTATE O-METHYLTRANSFERASE"/>
    <property type="match status" value="1"/>
</dbReference>
<dbReference type="InterPro" id="IPR029063">
    <property type="entry name" value="SAM-dependent_MTases_sf"/>
</dbReference>
<dbReference type="EC" id="2.1.1.77" evidence="3"/>
<proteinExistence type="inferred from homology"/>
<evidence type="ECO:0000256" key="8">
    <source>
        <dbReference type="ARBA" id="ARBA00022691"/>
    </source>
</evidence>
<gene>
    <name evidence="12" type="ORF">SPAR_38420</name>
</gene>
<keyword evidence="5" id="KW-0963">Cytoplasm</keyword>
<dbReference type="AlphaFoldDB" id="A0A1R1S6R3"/>
<evidence type="ECO:0000313" key="12">
    <source>
        <dbReference type="EMBL" id="OMI34011.1"/>
    </source>
</evidence>
<evidence type="ECO:0000256" key="4">
    <source>
        <dbReference type="ARBA" id="ARBA00013346"/>
    </source>
</evidence>
<comment type="similarity">
    <text evidence="2">Belongs to the methyltransferase superfamily. L-isoaspartyl/D-aspartyl protein methyltransferase family.</text>
</comment>
<dbReference type="CDD" id="cd02440">
    <property type="entry name" value="AdoMet_MTases"/>
    <property type="match status" value="1"/>
</dbReference>
<evidence type="ECO:0000256" key="9">
    <source>
        <dbReference type="ARBA" id="ARBA00030757"/>
    </source>
</evidence>
<dbReference type="Gene3D" id="3.40.50.150">
    <property type="entry name" value="Vaccinia Virus protein VP39"/>
    <property type="match status" value="1"/>
</dbReference>
<keyword evidence="6 12" id="KW-0489">Methyltransferase</keyword>
<organism evidence="12 13">
    <name type="scientific">Streptomyces sparsogenes DSM 40356</name>
    <dbReference type="NCBI Taxonomy" id="1331668"/>
    <lineage>
        <taxon>Bacteria</taxon>
        <taxon>Bacillati</taxon>
        <taxon>Actinomycetota</taxon>
        <taxon>Actinomycetes</taxon>
        <taxon>Kitasatosporales</taxon>
        <taxon>Streptomycetaceae</taxon>
        <taxon>Streptomyces</taxon>
    </lineage>
</organism>
<dbReference type="Pfam" id="PF01135">
    <property type="entry name" value="PCMT"/>
    <property type="match status" value="1"/>
</dbReference>
<comment type="caution">
    <text evidence="12">The sequence shown here is derived from an EMBL/GenBank/DDBJ whole genome shotgun (WGS) entry which is preliminary data.</text>
</comment>
<dbReference type="GO" id="GO:0004719">
    <property type="term" value="F:protein-L-isoaspartate (D-aspartate) O-methyltransferase activity"/>
    <property type="evidence" value="ECO:0007669"/>
    <property type="project" value="UniProtKB-EC"/>
</dbReference>
<dbReference type="InterPro" id="IPR000682">
    <property type="entry name" value="PCMT"/>
</dbReference>
<reference evidence="12 13" key="1">
    <citation type="submission" date="2013-05" db="EMBL/GenBank/DDBJ databases">
        <title>Genome sequence of Streptomyces sparsogenes DSM 40356.</title>
        <authorList>
            <person name="Coyne S."/>
            <person name="Seebeck F.P."/>
        </authorList>
    </citation>
    <scope>NUCLEOTIDE SEQUENCE [LARGE SCALE GENOMIC DNA]</scope>
    <source>
        <strain evidence="12 13">DSM 40356</strain>
    </source>
</reference>
<dbReference type="EMBL" id="ASQP01000495">
    <property type="protein sequence ID" value="OMI34011.1"/>
    <property type="molecule type" value="Genomic_DNA"/>
</dbReference>
<dbReference type="Proteomes" id="UP000186168">
    <property type="component" value="Unassembled WGS sequence"/>
</dbReference>
<protein>
    <recommendedName>
        <fullName evidence="4">Protein-L-isoaspartate O-methyltransferase</fullName>
        <ecNumber evidence="3">2.1.1.77</ecNumber>
    </recommendedName>
    <alternativeName>
        <fullName evidence="11">L-isoaspartyl protein carboxyl methyltransferase</fullName>
    </alternativeName>
    <alternativeName>
        <fullName evidence="9">Protein L-isoaspartyl methyltransferase</fullName>
    </alternativeName>
    <alternativeName>
        <fullName evidence="10">Protein-beta-aspartate methyltransferase</fullName>
    </alternativeName>
</protein>
<name>A0A1R1S6R3_9ACTN</name>
<dbReference type="GO" id="GO:0032259">
    <property type="term" value="P:methylation"/>
    <property type="evidence" value="ECO:0007669"/>
    <property type="project" value="UniProtKB-KW"/>
</dbReference>
<evidence type="ECO:0000256" key="6">
    <source>
        <dbReference type="ARBA" id="ARBA00022603"/>
    </source>
</evidence>
<sequence length="350" mass="38267">MTLSAPPITLAPHVAEAAETVPARHYTHHDERGHTVHRTNPVYVQRDVSSLDVAEGMNVLEIGTGSGYSGALLARLAGASGRVTSLDIDPYLTRWANLIHHRRGLDNIRCFTVDGTAGLLSRGPYDRIVAWCTPPLLPAAWLDQLSEDGLIVTPLPVAALPHLTVVTRIRTVQGQPTVENVTTGGYIDATASPKADLDLPGRWVDWENRHPSLSWISIAWRDRDDWQHTGARATLNRLLNPNYREPADAVVQDWPLWKYWPAATGDLGMTMVGLGPENLAFGHSTPDSAAVITQDGRIIADSAESPSLAVLRSWISGWNDAGCPPRESYKPSLVPHSSHAGTGWDLRLRR</sequence>
<dbReference type="STRING" id="67365.GCA_001704635_04800"/>
<dbReference type="GO" id="GO:0005737">
    <property type="term" value="C:cytoplasm"/>
    <property type="evidence" value="ECO:0007669"/>
    <property type="project" value="UniProtKB-SubCell"/>
</dbReference>
<evidence type="ECO:0000313" key="13">
    <source>
        <dbReference type="Proteomes" id="UP000186168"/>
    </source>
</evidence>
<keyword evidence="7 12" id="KW-0808">Transferase</keyword>
<keyword evidence="8" id="KW-0949">S-adenosyl-L-methionine</keyword>
<evidence type="ECO:0000256" key="2">
    <source>
        <dbReference type="ARBA" id="ARBA00005369"/>
    </source>
</evidence>
<evidence type="ECO:0000256" key="3">
    <source>
        <dbReference type="ARBA" id="ARBA00011890"/>
    </source>
</evidence>
<dbReference type="PANTHER" id="PTHR11579:SF0">
    <property type="entry name" value="PROTEIN-L-ISOASPARTATE(D-ASPARTATE) O-METHYLTRANSFERASE"/>
    <property type="match status" value="1"/>
</dbReference>
<dbReference type="SUPFAM" id="SSF53335">
    <property type="entry name" value="S-adenosyl-L-methionine-dependent methyltransferases"/>
    <property type="match status" value="1"/>
</dbReference>
<evidence type="ECO:0000256" key="1">
    <source>
        <dbReference type="ARBA" id="ARBA00004496"/>
    </source>
</evidence>
<evidence type="ECO:0000256" key="10">
    <source>
        <dbReference type="ARBA" id="ARBA00031323"/>
    </source>
</evidence>
<accession>A0A1R1S6R3</accession>
<keyword evidence="13" id="KW-1185">Reference proteome</keyword>
<dbReference type="GeneID" id="96742439"/>